<name>A0A448ZX29_METOS</name>
<evidence type="ECO:0000259" key="1">
    <source>
        <dbReference type="Pfam" id="PF01048"/>
    </source>
</evidence>
<dbReference type="EC" id="3.2.2.16" evidence="2"/>
<keyword evidence="2" id="KW-0378">Hydrolase</keyword>
<dbReference type="SUPFAM" id="SSF53167">
    <property type="entry name" value="Purine and uridine phosphorylases"/>
    <property type="match status" value="1"/>
</dbReference>
<dbReference type="PANTHER" id="PTHR46832">
    <property type="entry name" value="5'-METHYLTHIOADENOSINE/S-ADENOSYLHOMOCYSTEINE NUCLEOSIDASE"/>
    <property type="match status" value="1"/>
</dbReference>
<dbReference type="EC" id="3.2.2.9" evidence="2"/>
<dbReference type="EMBL" id="LR214940">
    <property type="protein sequence ID" value="VEU55704.1"/>
    <property type="molecule type" value="Genomic_DNA"/>
</dbReference>
<dbReference type="AlphaFoldDB" id="A0A448ZX29"/>
<dbReference type="GO" id="GO:0005829">
    <property type="term" value="C:cytosol"/>
    <property type="evidence" value="ECO:0007669"/>
    <property type="project" value="TreeGrafter"/>
</dbReference>
<dbReference type="Proteomes" id="UP000290482">
    <property type="component" value="Chromosome"/>
</dbReference>
<sequence length="228" mass="26076">MLLIVVAEEEEIEQFIPHLNIKNIYEFDTFSFCKLMYVSLKNKNFYIAISGVGKVNSALFLSYLLSNKKYNITRILNIGPAGFIGKNAHISDAFMISDSFYYDVNLTVLPHYEYGKLPNINKEFLTSKVLNNELNSKLNLAFCQNVTADKFASKSDVEFIQKNFSKFTTVDMELTALIHTSNFFNIPISSIKIISDKLEENTNSNNDYKLKSLIWKAKIATILLKLFS</sequence>
<gene>
    <name evidence="2" type="primary">pfs</name>
    <name evidence="2" type="ORF">NCTC10112_00372</name>
</gene>
<reference evidence="2 3" key="1">
    <citation type="submission" date="2019-01" db="EMBL/GenBank/DDBJ databases">
        <authorList>
            <consortium name="Pathogen Informatics"/>
        </authorList>
    </citation>
    <scope>NUCLEOTIDE SEQUENCE [LARGE SCALE GENOMIC DNA]</scope>
    <source>
        <strain evidence="2 3">NCTC10112</strain>
    </source>
</reference>
<dbReference type="Gene3D" id="3.40.50.1580">
    <property type="entry name" value="Nucleoside phosphorylase domain"/>
    <property type="match status" value="1"/>
</dbReference>
<dbReference type="GO" id="GO:0008930">
    <property type="term" value="F:methylthioadenosine nucleosidase activity"/>
    <property type="evidence" value="ECO:0007669"/>
    <property type="project" value="UniProtKB-EC"/>
</dbReference>
<keyword evidence="3" id="KW-1185">Reference proteome</keyword>
<evidence type="ECO:0000313" key="3">
    <source>
        <dbReference type="Proteomes" id="UP000290482"/>
    </source>
</evidence>
<evidence type="ECO:0000313" key="2">
    <source>
        <dbReference type="EMBL" id="VEU55704.1"/>
    </source>
</evidence>
<dbReference type="InterPro" id="IPR000845">
    <property type="entry name" value="Nucleoside_phosphorylase_d"/>
</dbReference>
<dbReference type="OrthoDB" id="398283at2"/>
<dbReference type="Pfam" id="PF01048">
    <property type="entry name" value="PNP_UDP_1"/>
    <property type="match status" value="1"/>
</dbReference>
<dbReference type="PANTHER" id="PTHR46832:SF1">
    <property type="entry name" value="5'-METHYLTHIOADENOSINE_S-ADENOSYLHOMOCYSTEINE NUCLEOSIDASE"/>
    <property type="match status" value="1"/>
</dbReference>
<dbReference type="KEGG" id="mob:NCTC10112_00372"/>
<dbReference type="GO" id="GO:0008782">
    <property type="term" value="F:adenosylhomocysteine nucleosidase activity"/>
    <property type="evidence" value="ECO:0007669"/>
    <property type="project" value="UniProtKB-EC"/>
</dbReference>
<feature type="domain" description="Nucleoside phosphorylase" evidence="1">
    <location>
        <begin position="3"/>
        <end position="225"/>
    </location>
</feature>
<organism evidence="2 3">
    <name type="scientific">Metamycoplasma orale</name>
    <name type="common">Mycoplasma orale</name>
    <dbReference type="NCBI Taxonomy" id="2121"/>
    <lineage>
        <taxon>Bacteria</taxon>
        <taxon>Bacillati</taxon>
        <taxon>Mycoplasmatota</taxon>
        <taxon>Mycoplasmoidales</taxon>
        <taxon>Metamycoplasmataceae</taxon>
        <taxon>Metamycoplasma</taxon>
    </lineage>
</organism>
<protein>
    <submittedName>
        <fullName evidence="2">5-methylthioadenosine nucleosidase/S-adenosylhomoc ystein nucleosidase</fullName>
        <ecNumber evidence="2">3.2.2.16</ecNumber>
        <ecNumber evidence="2">3.2.2.9</ecNumber>
    </submittedName>
</protein>
<accession>A0A448ZX29</accession>
<dbReference type="GO" id="GO:0009116">
    <property type="term" value="P:nucleoside metabolic process"/>
    <property type="evidence" value="ECO:0007669"/>
    <property type="project" value="InterPro"/>
</dbReference>
<dbReference type="RefSeq" id="WP_022936015.1">
    <property type="nucleotide sequence ID" value="NZ_LR214940.1"/>
</dbReference>
<proteinExistence type="predicted"/>
<dbReference type="GO" id="GO:0019284">
    <property type="term" value="P:L-methionine salvage from S-adenosylmethionine"/>
    <property type="evidence" value="ECO:0007669"/>
    <property type="project" value="TreeGrafter"/>
</dbReference>
<keyword evidence="2" id="KW-0326">Glycosidase</keyword>
<dbReference type="InterPro" id="IPR035994">
    <property type="entry name" value="Nucleoside_phosphorylase_sf"/>
</dbReference>